<protein>
    <recommendedName>
        <fullName evidence="5">Secreted protein</fullName>
    </recommendedName>
</protein>
<evidence type="ECO:0000313" key="3">
    <source>
        <dbReference type="EMBL" id="PXW52247.1"/>
    </source>
</evidence>
<evidence type="ECO:0000256" key="2">
    <source>
        <dbReference type="SAM" id="SignalP"/>
    </source>
</evidence>
<keyword evidence="2" id="KW-0732">Signal</keyword>
<feature type="region of interest" description="Disordered" evidence="1">
    <location>
        <begin position="25"/>
        <end position="56"/>
    </location>
</feature>
<feature type="signal peptide" evidence="2">
    <location>
        <begin position="1"/>
        <end position="20"/>
    </location>
</feature>
<gene>
    <name evidence="3" type="ORF">C7450_117111</name>
</gene>
<proteinExistence type="predicted"/>
<evidence type="ECO:0000256" key="1">
    <source>
        <dbReference type="SAM" id="MobiDB-lite"/>
    </source>
</evidence>
<keyword evidence="4" id="KW-1185">Reference proteome</keyword>
<dbReference type="EMBL" id="QJJK01000017">
    <property type="protein sequence ID" value="PXW52247.1"/>
    <property type="molecule type" value="Genomic_DNA"/>
</dbReference>
<dbReference type="AlphaFoldDB" id="A0A2V3TV64"/>
<feature type="chain" id="PRO_5016136320" description="Secreted protein" evidence="2">
    <location>
        <begin position="21"/>
        <end position="81"/>
    </location>
</feature>
<organism evidence="3 4">
    <name type="scientific">Chelatococcus asaccharovorans</name>
    <dbReference type="NCBI Taxonomy" id="28210"/>
    <lineage>
        <taxon>Bacteria</taxon>
        <taxon>Pseudomonadati</taxon>
        <taxon>Pseudomonadota</taxon>
        <taxon>Alphaproteobacteria</taxon>
        <taxon>Hyphomicrobiales</taxon>
        <taxon>Chelatococcaceae</taxon>
        <taxon>Chelatococcus</taxon>
    </lineage>
</organism>
<accession>A0A2V3TV64</accession>
<reference evidence="3 4" key="1">
    <citation type="submission" date="2018-05" db="EMBL/GenBank/DDBJ databases">
        <title>Genomic Encyclopedia of Type Strains, Phase IV (KMG-IV): sequencing the most valuable type-strain genomes for metagenomic binning, comparative biology and taxonomic classification.</title>
        <authorList>
            <person name="Goeker M."/>
        </authorList>
    </citation>
    <scope>NUCLEOTIDE SEQUENCE [LARGE SCALE GENOMIC DNA]</scope>
    <source>
        <strain evidence="3 4">DSM 6462</strain>
    </source>
</reference>
<name>A0A2V3TV64_9HYPH</name>
<evidence type="ECO:0008006" key="5">
    <source>
        <dbReference type="Google" id="ProtNLM"/>
    </source>
</evidence>
<evidence type="ECO:0000313" key="4">
    <source>
        <dbReference type="Proteomes" id="UP000248021"/>
    </source>
</evidence>
<feature type="compositionally biased region" description="Basic and acidic residues" evidence="1">
    <location>
        <begin position="31"/>
        <end position="41"/>
    </location>
</feature>
<dbReference type="Proteomes" id="UP000248021">
    <property type="component" value="Unassembled WGS sequence"/>
</dbReference>
<sequence length="81" mass="8634">MRILILGAMLLPIVPSVCFAQTGRAPSYSVEEQKFRDEGEARGASARAEQSKRDAAWDRKAKAAVGGICTGCDVPSPGRAR</sequence>
<comment type="caution">
    <text evidence="3">The sequence shown here is derived from an EMBL/GenBank/DDBJ whole genome shotgun (WGS) entry which is preliminary data.</text>
</comment>